<organism evidence="2 3">
    <name type="scientific">Actinotalea fermentans</name>
    <dbReference type="NCBI Taxonomy" id="43671"/>
    <lineage>
        <taxon>Bacteria</taxon>
        <taxon>Bacillati</taxon>
        <taxon>Actinomycetota</taxon>
        <taxon>Actinomycetes</taxon>
        <taxon>Micrococcales</taxon>
        <taxon>Cellulomonadaceae</taxon>
        <taxon>Actinotalea</taxon>
    </lineage>
</organism>
<accession>A0A511YT66</accession>
<keyword evidence="3" id="KW-1185">Reference proteome</keyword>
<evidence type="ECO:0000256" key="1">
    <source>
        <dbReference type="SAM" id="MobiDB-lite"/>
    </source>
</evidence>
<dbReference type="Proteomes" id="UP000321484">
    <property type="component" value="Unassembled WGS sequence"/>
</dbReference>
<proteinExistence type="predicted"/>
<gene>
    <name evidence="2" type="ORF">AFE02nite_01210</name>
</gene>
<dbReference type="RefSeq" id="WP_034245317.1">
    <property type="nucleotide sequence ID" value="NZ_BJYK01000001.1"/>
</dbReference>
<feature type="compositionally biased region" description="Polar residues" evidence="1">
    <location>
        <begin position="1"/>
        <end position="11"/>
    </location>
</feature>
<evidence type="ECO:0000313" key="2">
    <source>
        <dbReference type="EMBL" id="GEN78387.1"/>
    </source>
</evidence>
<feature type="region of interest" description="Disordered" evidence="1">
    <location>
        <begin position="1"/>
        <end position="34"/>
    </location>
</feature>
<dbReference type="AlphaFoldDB" id="A0A511YT66"/>
<reference evidence="2 3" key="1">
    <citation type="submission" date="2019-07" db="EMBL/GenBank/DDBJ databases">
        <title>Whole genome shotgun sequence of Actinotalea fermentans NBRC 105374.</title>
        <authorList>
            <person name="Hosoyama A."/>
            <person name="Uohara A."/>
            <person name="Ohji S."/>
            <person name="Ichikawa N."/>
        </authorList>
    </citation>
    <scope>NUCLEOTIDE SEQUENCE [LARGE SCALE GENOMIC DNA]</scope>
    <source>
        <strain evidence="2 3">NBRC 105374</strain>
    </source>
</reference>
<comment type="caution">
    <text evidence="2">The sequence shown here is derived from an EMBL/GenBank/DDBJ whole genome shotgun (WGS) entry which is preliminary data.</text>
</comment>
<feature type="compositionally biased region" description="Basic and acidic residues" evidence="1">
    <location>
        <begin position="12"/>
        <end position="34"/>
    </location>
</feature>
<name>A0A511YT66_9CELL</name>
<dbReference type="EMBL" id="BJYK01000001">
    <property type="protein sequence ID" value="GEN78387.1"/>
    <property type="molecule type" value="Genomic_DNA"/>
</dbReference>
<protein>
    <submittedName>
        <fullName evidence="2">Uncharacterized protein</fullName>
    </submittedName>
</protein>
<sequence length="147" mass="16372">MPDDGTGQSNQDWRDARKEAAANHARELERRRQAESAQARAMIAEFVAEASRRGIAPVPLHARSYDGRLRFRTPLQGWYLRRNESVAVGTDGEFYVLSVPRRLTSLVTGARPEPDDPPLILGKGARDGESIDLVDALRIALGDQPRR</sequence>
<dbReference type="OrthoDB" id="3254362at2"/>
<evidence type="ECO:0000313" key="3">
    <source>
        <dbReference type="Proteomes" id="UP000321484"/>
    </source>
</evidence>